<dbReference type="PANTHER" id="PTHR47840:SF1">
    <property type="entry name" value="ZN(II)2CYS6 TRANSCRIPTION FACTOR (EUROFUNG)"/>
    <property type="match status" value="1"/>
</dbReference>
<evidence type="ECO:0000313" key="6">
    <source>
        <dbReference type="Proteomes" id="UP001224890"/>
    </source>
</evidence>
<dbReference type="Proteomes" id="UP001224890">
    <property type="component" value="Unassembled WGS sequence"/>
</dbReference>
<reference evidence="5" key="1">
    <citation type="submission" date="2021-06" db="EMBL/GenBank/DDBJ databases">
        <title>Comparative genomics, transcriptomics and evolutionary studies reveal genomic signatures of adaptation to plant cell wall in hemibiotrophic fungi.</title>
        <authorList>
            <consortium name="DOE Joint Genome Institute"/>
            <person name="Baroncelli R."/>
            <person name="Diaz J.F."/>
            <person name="Benocci T."/>
            <person name="Peng M."/>
            <person name="Battaglia E."/>
            <person name="Haridas S."/>
            <person name="Andreopoulos W."/>
            <person name="Labutti K."/>
            <person name="Pangilinan J."/>
            <person name="Floch G.L."/>
            <person name="Makela M.R."/>
            <person name="Henrissat B."/>
            <person name="Grigoriev I.V."/>
            <person name="Crouch J.A."/>
            <person name="De Vries R.P."/>
            <person name="Sukno S.A."/>
            <person name="Thon M.R."/>
        </authorList>
    </citation>
    <scope>NUCLEOTIDE SEQUENCE</scope>
    <source>
        <strain evidence="5">CBS 193.32</strain>
    </source>
</reference>
<dbReference type="SUPFAM" id="SSF57701">
    <property type="entry name" value="Zn2/Cys6 DNA-binding domain"/>
    <property type="match status" value="1"/>
</dbReference>
<organism evidence="5 6">
    <name type="scientific">Colletotrichum godetiae</name>
    <dbReference type="NCBI Taxonomy" id="1209918"/>
    <lineage>
        <taxon>Eukaryota</taxon>
        <taxon>Fungi</taxon>
        <taxon>Dikarya</taxon>
        <taxon>Ascomycota</taxon>
        <taxon>Pezizomycotina</taxon>
        <taxon>Sordariomycetes</taxon>
        <taxon>Hypocreomycetidae</taxon>
        <taxon>Glomerellales</taxon>
        <taxon>Glomerellaceae</taxon>
        <taxon>Colletotrichum</taxon>
        <taxon>Colletotrichum acutatum species complex</taxon>
    </lineage>
</organism>
<evidence type="ECO:0000259" key="4">
    <source>
        <dbReference type="PROSITE" id="PS50048"/>
    </source>
</evidence>
<name>A0AAJ0AF81_9PEZI</name>
<accession>A0AAJ0AF81</accession>
<dbReference type="PROSITE" id="PS50048">
    <property type="entry name" value="ZN2_CY6_FUNGAL_2"/>
    <property type="match status" value="1"/>
</dbReference>
<dbReference type="GO" id="GO:0000981">
    <property type="term" value="F:DNA-binding transcription factor activity, RNA polymerase II-specific"/>
    <property type="evidence" value="ECO:0007669"/>
    <property type="project" value="InterPro"/>
</dbReference>
<protein>
    <recommendedName>
        <fullName evidence="4">Zn(2)-C6 fungal-type domain-containing protein</fullName>
    </recommendedName>
</protein>
<keyword evidence="3" id="KW-0539">Nucleus</keyword>
<dbReference type="RefSeq" id="XP_060426137.1">
    <property type="nucleotide sequence ID" value="XM_060575617.1"/>
</dbReference>
<proteinExistence type="predicted"/>
<dbReference type="GeneID" id="85460143"/>
<dbReference type="Gene3D" id="4.10.240.10">
    <property type="entry name" value="Zn(2)-C6 fungal-type DNA-binding domain"/>
    <property type="match status" value="1"/>
</dbReference>
<gene>
    <name evidence="5" type="ORF">BDP55DRAFT_673693</name>
</gene>
<evidence type="ECO:0000256" key="2">
    <source>
        <dbReference type="ARBA" id="ARBA00023163"/>
    </source>
</evidence>
<evidence type="ECO:0000256" key="3">
    <source>
        <dbReference type="ARBA" id="ARBA00023242"/>
    </source>
</evidence>
<dbReference type="PROSITE" id="PS00463">
    <property type="entry name" value="ZN2_CY6_FUNGAL_1"/>
    <property type="match status" value="1"/>
</dbReference>
<dbReference type="InterPro" id="IPR036864">
    <property type="entry name" value="Zn2-C6_fun-type_DNA-bd_sf"/>
</dbReference>
<dbReference type="PANTHER" id="PTHR47840">
    <property type="entry name" value="ZN(II)2CYS6 TRANSCRIPTION FACTOR (EUROFUNG)-RELATED"/>
    <property type="match status" value="1"/>
</dbReference>
<keyword evidence="1" id="KW-0805">Transcription regulation</keyword>
<dbReference type="Pfam" id="PF00172">
    <property type="entry name" value="Zn_clus"/>
    <property type="match status" value="1"/>
</dbReference>
<comment type="caution">
    <text evidence="5">The sequence shown here is derived from an EMBL/GenBank/DDBJ whole genome shotgun (WGS) entry which is preliminary data.</text>
</comment>
<evidence type="ECO:0000313" key="5">
    <source>
        <dbReference type="EMBL" id="KAK1672134.1"/>
    </source>
</evidence>
<sequence length="78" mass="8926">MLRQDLALSLMADGHAPKKRKIRKGTISCWECKRRKIQCQYSDQSQDICIGCQRRGVACRTQESDDDAIEQDRAVGKQ</sequence>
<evidence type="ECO:0000256" key="1">
    <source>
        <dbReference type="ARBA" id="ARBA00023015"/>
    </source>
</evidence>
<feature type="domain" description="Zn(2)-C6 fungal-type" evidence="4">
    <location>
        <begin position="28"/>
        <end position="61"/>
    </location>
</feature>
<dbReference type="GO" id="GO:0008270">
    <property type="term" value="F:zinc ion binding"/>
    <property type="evidence" value="ECO:0007669"/>
    <property type="project" value="InterPro"/>
</dbReference>
<keyword evidence="2" id="KW-0804">Transcription</keyword>
<dbReference type="AlphaFoldDB" id="A0AAJ0AF81"/>
<dbReference type="EMBL" id="JAHMHR010000040">
    <property type="protein sequence ID" value="KAK1672134.1"/>
    <property type="molecule type" value="Genomic_DNA"/>
</dbReference>
<keyword evidence="6" id="KW-1185">Reference proteome</keyword>
<dbReference type="InterPro" id="IPR001138">
    <property type="entry name" value="Zn2Cys6_DnaBD"/>
</dbReference>
<dbReference type="SMART" id="SM00066">
    <property type="entry name" value="GAL4"/>
    <property type="match status" value="1"/>
</dbReference>